<evidence type="ECO:0000256" key="10">
    <source>
        <dbReference type="ARBA" id="ARBA00022932"/>
    </source>
</evidence>
<dbReference type="InterPro" id="IPR011708">
    <property type="entry name" value="DNA_pol3_alpha_NTPase_dom"/>
</dbReference>
<feature type="domain" description="PHP" evidence="14">
    <location>
        <begin position="8"/>
        <end position="69"/>
    </location>
</feature>
<evidence type="ECO:0000256" key="3">
    <source>
        <dbReference type="ARBA" id="ARBA00012417"/>
    </source>
</evidence>
<dbReference type="SUPFAM" id="SSF50249">
    <property type="entry name" value="Nucleic acid-binding proteins"/>
    <property type="match status" value="1"/>
</dbReference>
<evidence type="ECO:0000256" key="11">
    <source>
        <dbReference type="ARBA" id="ARBA00023204"/>
    </source>
</evidence>
<evidence type="ECO:0000256" key="8">
    <source>
        <dbReference type="ARBA" id="ARBA00022705"/>
    </source>
</evidence>
<keyword evidence="10" id="KW-0239">DNA-directed DNA polymerase</keyword>
<dbReference type="InterPro" id="IPR004365">
    <property type="entry name" value="NA-bd_OB_tRNA"/>
</dbReference>
<dbReference type="SUPFAM" id="SSF160975">
    <property type="entry name" value="AF1531-like"/>
    <property type="match status" value="1"/>
</dbReference>
<evidence type="ECO:0000256" key="12">
    <source>
        <dbReference type="ARBA" id="ARBA00049244"/>
    </source>
</evidence>
<dbReference type="Pfam" id="PF02811">
    <property type="entry name" value="PHP"/>
    <property type="match status" value="1"/>
</dbReference>
<proteinExistence type="inferred from homology"/>
<feature type="domain" description="OB" evidence="13">
    <location>
        <begin position="868"/>
        <end position="942"/>
    </location>
</feature>
<evidence type="ECO:0000256" key="7">
    <source>
        <dbReference type="ARBA" id="ARBA00022695"/>
    </source>
</evidence>
<feature type="domain" description="DNA polymerase helix-hairpin-helix motif" evidence="16">
    <location>
        <begin position="700"/>
        <end position="784"/>
    </location>
</feature>
<comment type="similarity">
    <text evidence="2">Belongs to the DNA polymerase type-C family. DnaE2 subfamily.</text>
</comment>
<accession>A0A381WPW5</accession>
<evidence type="ECO:0000256" key="4">
    <source>
        <dbReference type="ARBA" id="ARBA00017273"/>
    </source>
</evidence>
<dbReference type="AlphaFoldDB" id="A0A381WPW5"/>
<dbReference type="InterPro" id="IPR004805">
    <property type="entry name" value="DnaE2/DnaE/PolC"/>
</dbReference>
<evidence type="ECO:0000259" key="17">
    <source>
        <dbReference type="Pfam" id="PF17657"/>
    </source>
</evidence>
<dbReference type="GO" id="GO:0003887">
    <property type="term" value="F:DNA-directed DNA polymerase activity"/>
    <property type="evidence" value="ECO:0007669"/>
    <property type="project" value="UniProtKB-KW"/>
</dbReference>
<organism evidence="18">
    <name type="scientific">marine metagenome</name>
    <dbReference type="NCBI Taxonomy" id="408172"/>
    <lineage>
        <taxon>unclassified sequences</taxon>
        <taxon>metagenomes</taxon>
        <taxon>ecological metagenomes</taxon>
    </lineage>
</organism>
<dbReference type="CDD" id="cd04485">
    <property type="entry name" value="DnaE_OBF"/>
    <property type="match status" value="1"/>
</dbReference>
<dbReference type="Gene3D" id="1.10.10.1600">
    <property type="entry name" value="Bacterial DNA polymerase III alpha subunit, thumb domain"/>
    <property type="match status" value="1"/>
</dbReference>
<dbReference type="Pfam" id="PF17657">
    <property type="entry name" value="DNA_pol3_finger"/>
    <property type="match status" value="1"/>
</dbReference>
<dbReference type="Gene3D" id="3.20.20.140">
    <property type="entry name" value="Metal-dependent hydrolases"/>
    <property type="match status" value="1"/>
</dbReference>
<keyword evidence="11" id="KW-0234">DNA repair</keyword>
<dbReference type="PANTHER" id="PTHR32294">
    <property type="entry name" value="DNA POLYMERASE III SUBUNIT ALPHA"/>
    <property type="match status" value="1"/>
</dbReference>
<name>A0A381WPW5_9ZZZZ</name>
<dbReference type="GO" id="GO:0006260">
    <property type="term" value="P:DNA replication"/>
    <property type="evidence" value="ECO:0007669"/>
    <property type="project" value="UniProtKB-KW"/>
</dbReference>
<evidence type="ECO:0000259" key="15">
    <source>
        <dbReference type="Pfam" id="PF07733"/>
    </source>
</evidence>
<dbReference type="InterPro" id="IPR040982">
    <property type="entry name" value="DNA_pol3_finger"/>
</dbReference>
<dbReference type="GO" id="GO:0005737">
    <property type="term" value="C:cytoplasm"/>
    <property type="evidence" value="ECO:0007669"/>
    <property type="project" value="UniProtKB-SubCell"/>
</dbReference>
<reference evidence="18" key="1">
    <citation type="submission" date="2018-05" db="EMBL/GenBank/DDBJ databases">
        <authorList>
            <person name="Lanie J.A."/>
            <person name="Ng W.-L."/>
            <person name="Kazmierczak K.M."/>
            <person name="Andrzejewski T.M."/>
            <person name="Davidsen T.M."/>
            <person name="Wayne K.J."/>
            <person name="Tettelin H."/>
            <person name="Glass J.I."/>
            <person name="Rusch D."/>
            <person name="Podicherti R."/>
            <person name="Tsui H.-C.T."/>
            <person name="Winkler M.E."/>
        </authorList>
    </citation>
    <scope>NUCLEOTIDE SEQUENCE</scope>
</reference>
<evidence type="ECO:0000256" key="1">
    <source>
        <dbReference type="ARBA" id="ARBA00004496"/>
    </source>
</evidence>
<dbReference type="EMBL" id="UINC01012419">
    <property type="protein sequence ID" value="SVA54248.1"/>
    <property type="molecule type" value="Genomic_DNA"/>
</dbReference>
<evidence type="ECO:0000256" key="9">
    <source>
        <dbReference type="ARBA" id="ARBA00022763"/>
    </source>
</evidence>
<keyword evidence="7" id="KW-0548">Nucleotidyltransferase</keyword>
<evidence type="ECO:0000256" key="5">
    <source>
        <dbReference type="ARBA" id="ARBA00022490"/>
    </source>
</evidence>
<keyword evidence="8" id="KW-0235">DNA replication</keyword>
<feature type="domain" description="DNA polymerase III alpha subunit finger" evidence="17">
    <location>
        <begin position="463"/>
        <end position="628"/>
    </location>
</feature>
<sequence length="955" mass="108142">ANMSDRRNPRLDPSYIPSHSDGVVLLTGATQGALSRLVSEGRIEDAENKLHQYLDWFGSGSVYVELNRNFVHGDKARTRALNDLASRAHVPVVATNNVHYHVPERHRLQNLLVAMRRNTTIDQVIPHIKPNSEFYMKSARQMSGLFGSIPDALSNTLKVADICDFDLSSDLGYALPNPDVPDGYTPLTYLKRLCHEAAIRRYGFIGEVVESRLAEELRLIHKHGLAGFMLIYREIAQIAREIMIEIGRANPEDPLEWRPPGRGRGSSVAMLTGYLIGISHIDPLMYNLTLERFLPDNLRVIPDIDLDFPRFLREKLMIRVQEHFGSDFAVLTGMITTYRAKGAITDIGKALGIPKEDLSRLSKQIHSHEASHLRDEMLLSNDFRHRVDHPLWRDLIYLAPQLQGAPKRLGQHVGGMILSSTPVSRMVPSRQGAIKGRYIIDWDKDSVADAGFAKIDILSLPVLDQLEEAISLIERKTGNRIDLSRIDHEDSDVYDMINRGESRGVFLLQSPAQLKMGQRLMSRNLQDLAYQVALIRPGVGLQGSAVSDFIERYRHGMSWTYDHPLEERALKRGYGIIVWQEQVVQLISDISGLSQADADEMRRAFTRRNNEYAIKSYWQRFRDGALSRGVDQNIALKIFEKINGHYMFPESHSHAFAVSAYQAAWMKYHHTLEFFVALMNNQPMGFYPIEAIKQDARRFGVSFLNPCVNFSDSKCSCHKNSLLLGLEFVRGVGMRYAREIIKERVKNGLFSSVGDFVRRVSVDSSVVESLIYAGAFDLIPGISRNRKRFLWEAGVYPTPSGENRPLPLLMDDSVPELIDFSPYEKMLGEYKYMDIYPSGHIMEFIRHQLPPNTRRAIDVYSLSAGQEITVAGWAIARQHPSGNKGTVFVTIEDETGDMQLIVWRDVFDQYKHLLKEPLLLATGVISNWDGTTNIVVSTLKVITATAELPAGHDWH</sequence>
<dbReference type="Pfam" id="PF07733">
    <property type="entry name" value="DNA_pol3_alpha"/>
    <property type="match status" value="1"/>
</dbReference>
<dbReference type="InterPro" id="IPR004013">
    <property type="entry name" value="PHP_dom"/>
</dbReference>
<dbReference type="Gene3D" id="2.40.50.140">
    <property type="entry name" value="Nucleic acid-binding proteins"/>
    <property type="match status" value="1"/>
</dbReference>
<evidence type="ECO:0000259" key="16">
    <source>
        <dbReference type="Pfam" id="PF14579"/>
    </source>
</evidence>
<evidence type="ECO:0000313" key="18">
    <source>
        <dbReference type="EMBL" id="SVA54248.1"/>
    </source>
</evidence>
<evidence type="ECO:0000259" key="14">
    <source>
        <dbReference type="Pfam" id="PF02811"/>
    </source>
</evidence>
<dbReference type="Gene3D" id="1.10.150.870">
    <property type="match status" value="1"/>
</dbReference>
<keyword evidence="5" id="KW-0963">Cytoplasm</keyword>
<feature type="non-terminal residue" evidence="18">
    <location>
        <position position="1"/>
    </location>
</feature>
<dbReference type="GO" id="GO:0008408">
    <property type="term" value="F:3'-5' exonuclease activity"/>
    <property type="evidence" value="ECO:0007669"/>
    <property type="project" value="InterPro"/>
</dbReference>
<dbReference type="InterPro" id="IPR041931">
    <property type="entry name" value="DNA_pol3_alpha_thumb_dom"/>
</dbReference>
<dbReference type="Pfam" id="PF01336">
    <property type="entry name" value="tRNA_anti-codon"/>
    <property type="match status" value="1"/>
</dbReference>
<dbReference type="Pfam" id="PF14579">
    <property type="entry name" value="HHH_6"/>
    <property type="match status" value="1"/>
</dbReference>
<evidence type="ECO:0000256" key="2">
    <source>
        <dbReference type="ARBA" id="ARBA00007391"/>
    </source>
</evidence>
<keyword evidence="9" id="KW-0227">DNA damage</keyword>
<dbReference type="EC" id="2.7.7.7" evidence="3"/>
<dbReference type="InterPro" id="IPR029460">
    <property type="entry name" value="DNAPol_HHH"/>
</dbReference>
<feature type="domain" description="Bacterial DNA polymerase III alpha subunit NTPase" evidence="15">
    <location>
        <begin position="189"/>
        <end position="458"/>
    </location>
</feature>
<dbReference type="GO" id="GO:0006281">
    <property type="term" value="P:DNA repair"/>
    <property type="evidence" value="ECO:0007669"/>
    <property type="project" value="UniProtKB-KW"/>
</dbReference>
<protein>
    <recommendedName>
        <fullName evidence="4">Error-prone DNA polymerase</fullName>
        <ecNumber evidence="3">2.7.7.7</ecNumber>
    </recommendedName>
</protein>
<comment type="subcellular location">
    <subcellularLocation>
        <location evidence="1">Cytoplasm</location>
    </subcellularLocation>
</comment>
<dbReference type="InterPro" id="IPR012340">
    <property type="entry name" value="NA-bd_OB-fold"/>
</dbReference>
<dbReference type="PANTHER" id="PTHR32294:SF4">
    <property type="entry name" value="ERROR-PRONE DNA POLYMERASE"/>
    <property type="match status" value="1"/>
</dbReference>
<gene>
    <name evidence="18" type="ORF">METZ01_LOCUS107102</name>
</gene>
<keyword evidence="6" id="KW-0808">Transferase</keyword>
<dbReference type="NCBIfam" id="TIGR00594">
    <property type="entry name" value="polc"/>
    <property type="match status" value="1"/>
</dbReference>
<dbReference type="GO" id="GO:0003676">
    <property type="term" value="F:nucleic acid binding"/>
    <property type="evidence" value="ECO:0007669"/>
    <property type="project" value="InterPro"/>
</dbReference>
<evidence type="ECO:0000259" key="13">
    <source>
        <dbReference type="Pfam" id="PF01336"/>
    </source>
</evidence>
<comment type="catalytic activity">
    <reaction evidence="12">
        <text>DNA(n) + a 2'-deoxyribonucleoside 5'-triphosphate = DNA(n+1) + diphosphate</text>
        <dbReference type="Rhea" id="RHEA:22508"/>
        <dbReference type="Rhea" id="RHEA-COMP:17339"/>
        <dbReference type="Rhea" id="RHEA-COMP:17340"/>
        <dbReference type="ChEBI" id="CHEBI:33019"/>
        <dbReference type="ChEBI" id="CHEBI:61560"/>
        <dbReference type="ChEBI" id="CHEBI:173112"/>
        <dbReference type="EC" id="2.7.7.7"/>
    </reaction>
</comment>
<evidence type="ECO:0000256" key="6">
    <source>
        <dbReference type="ARBA" id="ARBA00022679"/>
    </source>
</evidence>